<organism evidence="2 3">
    <name type="scientific">Lepraria finkii</name>
    <dbReference type="NCBI Taxonomy" id="1340010"/>
    <lineage>
        <taxon>Eukaryota</taxon>
        <taxon>Fungi</taxon>
        <taxon>Dikarya</taxon>
        <taxon>Ascomycota</taxon>
        <taxon>Pezizomycotina</taxon>
        <taxon>Lecanoromycetes</taxon>
        <taxon>OSLEUM clade</taxon>
        <taxon>Lecanoromycetidae</taxon>
        <taxon>Lecanorales</taxon>
        <taxon>Lecanorineae</taxon>
        <taxon>Stereocaulaceae</taxon>
        <taxon>Lepraria</taxon>
    </lineage>
</organism>
<reference evidence="2 3" key="1">
    <citation type="submission" date="2024-09" db="EMBL/GenBank/DDBJ databases">
        <title>Rethinking Asexuality: The Enigmatic Case of Functional Sexual Genes in Lepraria (Stereocaulaceae).</title>
        <authorList>
            <person name="Doellman M."/>
            <person name="Sun Y."/>
            <person name="Barcenas-Pena A."/>
            <person name="Lumbsch H.T."/>
            <person name="Grewe F."/>
        </authorList>
    </citation>
    <scope>NUCLEOTIDE SEQUENCE [LARGE SCALE GENOMIC DNA]</scope>
    <source>
        <strain evidence="2 3">Grewe 0041</strain>
    </source>
</reference>
<gene>
    <name evidence="2" type="ORF">ABVK25_010075</name>
</gene>
<evidence type="ECO:0000256" key="1">
    <source>
        <dbReference type="SAM" id="MobiDB-lite"/>
    </source>
</evidence>
<evidence type="ECO:0000313" key="2">
    <source>
        <dbReference type="EMBL" id="KAL2049615.1"/>
    </source>
</evidence>
<feature type="region of interest" description="Disordered" evidence="1">
    <location>
        <begin position="84"/>
        <end position="121"/>
    </location>
</feature>
<dbReference type="EMBL" id="JBHFEH010000060">
    <property type="protein sequence ID" value="KAL2049615.1"/>
    <property type="molecule type" value="Genomic_DNA"/>
</dbReference>
<feature type="compositionally biased region" description="Polar residues" evidence="1">
    <location>
        <begin position="84"/>
        <end position="93"/>
    </location>
</feature>
<comment type="caution">
    <text evidence="2">The sequence shown here is derived from an EMBL/GenBank/DDBJ whole genome shotgun (WGS) entry which is preliminary data.</text>
</comment>
<evidence type="ECO:0000313" key="3">
    <source>
        <dbReference type="Proteomes" id="UP001590951"/>
    </source>
</evidence>
<name>A0ABR4AVU9_9LECA</name>
<sequence length="121" mass="13527">MIISSRRGAALNWVKSTFKENHKVLQASCCHSWIFIQPDSYLLEGWYRWDEVDWIGSIIWGHVVESRIEALPRLIKKVGSLAVPSTHQPSANGGDQGRHRKFPPGHAALGKAEFPGATDHS</sequence>
<accession>A0ABR4AVU9</accession>
<protein>
    <submittedName>
        <fullName evidence="2">Uncharacterized protein</fullName>
    </submittedName>
</protein>
<dbReference type="Proteomes" id="UP001590951">
    <property type="component" value="Unassembled WGS sequence"/>
</dbReference>
<proteinExistence type="predicted"/>
<keyword evidence="3" id="KW-1185">Reference proteome</keyword>